<organism evidence="6 7">
    <name type="scientific">Kosakonia calanthes</name>
    <dbReference type="NCBI Taxonomy" id="3139408"/>
    <lineage>
        <taxon>Bacteria</taxon>
        <taxon>Pseudomonadati</taxon>
        <taxon>Pseudomonadota</taxon>
        <taxon>Gammaproteobacteria</taxon>
        <taxon>Enterobacterales</taxon>
        <taxon>Enterobacteriaceae</taxon>
        <taxon>Kosakonia</taxon>
    </lineage>
</organism>
<dbReference type="Proteomes" id="UP001466893">
    <property type="component" value="Chromosome"/>
</dbReference>
<evidence type="ECO:0000256" key="2">
    <source>
        <dbReference type="ARBA" id="ARBA00022692"/>
    </source>
</evidence>
<evidence type="ECO:0000256" key="3">
    <source>
        <dbReference type="ARBA" id="ARBA00022989"/>
    </source>
</evidence>
<evidence type="ECO:0000256" key="4">
    <source>
        <dbReference type="ARBA" id="ARBA00023136"/>
    </source>
</evidence>
<keyword evidence="1" id="KW-1003">Cell membrane</keyword>
<evidence type="ECO:0000256" key="5">
    <source>
        <dbReference type="SAM" id="Phobius"/>
    </source>
</evidence>
<keyword evidence="4 5" id="KW-0472">Membrane</keyword>
<gene>
    <name evidence="6" type="ORF">AAEY27_12380</name>
</gene>
<proteinExistence type="predicted"/>
<dbReference type="Pfam" id="PF07869">
    <property type="entry name" value="DUF1656"/>
    <property type="match status" value="1"/>
</dbReference>
<name>A0ABZ3B0E5_9ENTR</name>
<reference evidence="6 7" key="1">
    <citation type="submission" date="2024-04" db="EMBL/GenBank/DDBJ databases">
        <title>Kosakonia calanthae sp. nov., a halophilic bacterium isolated from leaves of Calanthe tiplacata.</title>
        <authorList>
            <person name="Wu P."/>
        </authorList>
    </citation>
    <scope>NUCLEOTIDE SEQUENCE [LARGE SCALE GENOMIC DNA]</scope>
    <source>
        <strain evidence="6 7">BYX6</strain>
    </source>
</reference>
<evidence type="ECO:0000256" key="1">
    <source>
        <dbReference type="ARBA" id="ARBA00022475"/>
    </source>
</evidence>
<dbReference type="RefSeq" id="WP_342320853.1">
    <property type="nucleotide sequence ID" value="NZ_CP151800.1"/>
</dbReference>
<keyword evidence="7" id="KW-1185">Reference proteome</keyword>
<sequence>MKLTSSSPDLPLQDLIFGASVYFPPLFKVVLLGFLFWLVAHRLLRDWIYAGDIWHPILMDLSLFVIALSLALGLLIVWWLCV</sequence>
<protein>
    <submittedName>
        <fullName evidence="6">DUF1656 domain-containing protein</fullName>
    </submittedName>
</protein>
<feature type="transmembrane region" description="Helical" evidence="5">
    <location>
        <begin position="15"/>
        <end position="40"/>
    </location>
</feature>
<evidence type="ECO:0000313" key="7">
    <source>
        <dbReference type="Proteomes" id="UP001466893"/>
    </source>
</evidence>
<accession>A0ABZ3B0E5</accession>
<keyword evidence="3 5" id="KW-1133">Transmembrane helix</keyword>
<dbReference type="EMBL" id="CP151800">
    <property type="protein sequence ID" value="WZV96487.1"/>
    <property type="molecule type" value="Genomic_DNA"/>
</dbReference>
<feature type="transmembrane region" description="Helical" evidence="5">
    <location>
        <begin position="61"/>
        <end position="80"/>
    </location>
</feature>
<evidence type="ECO:0000313" key="6">
    <source>
        <dbReference type="EMBL" id="WZV96487.1"/>
    </source>
</evidence>
<dbReference type="InterPro" id="IPR012451">
    <property type="entry name" value="DUF1656"/>
</dbReference>
<keyword evidence="2 5" id="KW-0812">Transmembrane</keyword>